<protein>
    <submittedName>
        <fullName evidence="1">Uncharacterized protein</fullName>
    </submittedName>
</protein>
<dbReference type="EMBL" id="JABFDN010000002">
    <property type="protein sequence ID" value="NPU65503.1"/>
    <property type="molecule type" value="Genomic_DNA"/>
</dbReference>
<reference evidence="1" key="1">
    <citation type="submission" date="2020-05" db="EMBL/GenBank/DDBJ databases">
        <title>Nod-independent and nitrogen-fixing Bradyrhizobium aeschynomene sp. nov. isolated from nodules of Aeschynomene indica.</title>
        <authorList>
            <person name="Zhang Z."/>
        </authorList>
    </citation>
    <scope>NUCLEOTIDE SEQUENCE</scope>
    <source>
        <strain evidence="1">83012</strain>
    </source>
</reference>
<comment type="caution">
    <text evidence="1">The sequence shown here is derived from an EMBL/GenBank/DDBJ whole genome shotgun (WGS) entry which is preliminary data.</text>
</comment>
<name>A0ABX2CCF4_9BRAD</name>
<evidence type="ECO:0000313" key="1">
    <source>
        <dbReference type="EMBL" id="NPU65503.1"/>
    </source>
</evidence>
<proteinExistence type="predicted"/>
<sequence>MISDPREKPFTGQRFEMNVGWQFMVTTEVLDQFDGLDLVRGRNIDDDVEIAVERQPLLRNRPENDEAAAAALREGFQLGHDSGCRQPPPCGLARLAFRYCDDTGHGSS</sequence>
<evidence type="ECO:0000313" key="2">
    <source>
        <dbReference type="Proteomes" id="UP000886476"/>
    </source>
</evidence>
<keyword evidence="2" id="KW-1185">Reference proteome</keyword>
<organism evidence="1 2">
    <name type="scientific">Bradyrhizobium aeschynomenes</name>
    <dbReference type="NCBI Taxonomy" id="2734909"/>
    <lineage>
        <taxon>Bacteria</taxon>
        <taxon>Pseudomonadati</taxon>
        <taxon>Pseudomonadota</taxon>
        <taxon>Alphaproteobacteria</taxon>
        <taxon>Hyphomicrobiales</taxon>
        <taxon>Nitrobacteraceae</taxon>
        <taxon>Bradyrhizobium</taxon>
    </lineage>
</organism>
<gene>
    <name evidence="1" type="ORF">HL667_10905</name>
</gene>
<dbReference type="Proteomes" id="UP000886476">
    <property type="component" value="Unassembled WGS sequence"/>
</dbReference>
<accession>A0ABX2CCF4</accession>